<proteinExistence type="inferred from homology"/>
<dbReference type="OrthoDB" id="7942664at2759"/>
<name>X6PBC3_RETFI</name>
<dbReference type="SUPFAM" id="SSF53474">
    <property type="entry name" value="alpha/beta-Hydrolases"/>
    <property type="match status" value="1"/>
</dbReference>
<comment type="similarity">
    <text evidence="1">Belongs to the peptidase S10 family.</text>
</comment>
<dbReference type="EMBL" id="ASPP01001691">
    <property type="protein sequence ID" value="ETO35359.1"/>
    <property type="molecule type" value="Genomic_DNA"/>
</dbReference>
<keyword evidence="3" id="KW-1185">Reference proteome</keyword>
<reference evidence="2 3" key="1">
    <citation type="journal article" date="2013" name="Curr. Biol.">
        <title>The Genome of the Foraminiferan Reticulomyxa filosa.</title>
        <authorList>
            <person name="Glockner G."/>
            <person name="Hulsmann N."/>
            <person name="Schleicher M."/>
            <person name="Noegel A.A."/>
            <person name="Eichinger L."/>
            <person name="Gallinger C."/>
            <person name="Pawlowski J."/>
            <person name="Sierra R."/>
            <person name="Euteneuer U."/>
            <person name="Pillet L."/>
            <person name="Moustafa A."/>
            <person name="Platzer M."/>
            <person name="Groth M."/>
            <person name="Szafranski K."/>
            <person name="Schliwa M."/>
        </authorList>
    </citation>
    <scope>NUCLEOTIDE SEQUENCE [LARGE SCALE GENOMIC DNA]</scope>
</reference>
<dbReference type="GO" id="GO:0006508">
    <property type="term" value="P:proteolysis"/>
    <property type="evidence" value="ECO:0007669"/>
    <property type="project" value="InterPro"/>
</dbReference>
<organism evidence="2 3">
    <name type="scientific">Reticulomyxa filosa</name>
    <dbReference type="NCBI Taxonomy" id="46433"/>
    <lineage>
        <taxon>Eukaryota</taxon>
        <taxon>Sar</taxon>
        <taxon>Rhizaria</taxon>
        <taxon>Retaria</taxon>
        <taxon>Foraminifera</taxon>
        <taxon>Monothalamids</taxon>
        <taxon>Reticulomyxidae</taxon>
        <taxon>Reticulomyxa</taxon>
    </lineage>
</organism>
<sequence>NNDTAADLCVNATNDIYSVYGGNIFQYDIRVTNGNAFNGMLSLKFFTFEKSFAYFTCKKKNNLDLSITLNGFSNRPDVKEAVHTVNHTFNDSDGTSSPNPVYDALKYDIVQNNSAIIVKELLDTGLPILFYNGQFDGSICNNLGVQMCLDQMNYKGIWIDLAVKQAVYRYDPTQDANVTIGYVKVLPSDNQLLTYFVVSNSGHLVPMNQPANSQYMIETWIEGGHWST</sequence>
<gene>
    <name evidence="2" type="ORF">RFI_01706</name>
</gene>
<dbReference type="AlphaFoldDB" id="X6PBC3"/>
<dbReference type="GO" id="GO:0004185">
    <property type="term" value="F:serine-type carboxypeptidase activity"/>
    <property type="evidence" value="ECO:0007669"/>
    <property type="project" value="InterPro"/>
</dbReference>
<comment type="caution">
    <text evidence="2">The sequence shown here is derived from an EMBL/GenBank/DDBJ whole genome shotgun (WGS) entry which is preliminary data.</text>
</comment>
<dbReference type="InterPro" id="IPR001563">
    <property type="entry name" value="Peptidase_S10"/>
</dbReference>
<dbReference type="Gene3D" id="3.40.50.1820">
    <property type="entry name" value="alpha/beta hydrolase"/>
    <property type="match status" value="1"/>
</dbReference>
<dbReference type="Proteomes" id="UP000023152">
    <property type="component" value="Unassembled WGS sequence"/>
</dbReference>
<dbReference type="InterPro" id="IPR029058">
    <property type="entry name" value="AB_hydrolase_fold"/>
</dbReference>
<evidence type="ECO:0000313" key="3">
    <source>
        <dbReference type="Proteomes" id="UP000023152"/>
    </source>
</evidence>
<keyword evidence="2" id="KW-0645">Protease</keyword>
<keyword evidence="2" id="KW-0121">Carboxypeptidase</keyword>
<evidence type="ECO:0000256" key="1">
    <source>
        <dbReference type="ARBA" id="ARBA00009431"/>
    </source>
</evidence>
<accession>X6PBC3</accession>
<dbReference type="Pfam" id="PF00450">
    <property type="entry name" value="Peptidase_S10"/>
    <property type="match status" value="1"/>
</dbReference>
<evidence type="ECO:0000313" key="2">
    <source>
        <dbReference type="EMBL" id="ETO35359.1"/>
    </source>
</evidence>
<keyword evidence="2" id="KW-0378">Hydrolase</keyword>
<feature type="non-terminal residue" evidence="2">
    <location>
        <position position="1"/>
    </location>
</feature>
<protein>
    <submittedName>
        <fullName evidence="2">Vitellogenic carboxypeptidase</fullName>
    </submittedName>
</protein>